<feature type="region of interest" description="Disordered" evidence="1">
    <location>
        <begin position="1"/>
        <end position="25"/>
    </location>
</feature>
<gene>
    <name evidence="2" type="ORF">GRX03_07290</name>
</gene>
<sequence length="126" mass="13498">MSSRQGGRFRRSPQRQTEQTIDDETEISTLMGALEDSDCRAILEAASDRALSASELCEICDLPSSTAYRKVDQLTEAGLLEESVRLCTNGSHTSEYSLAVADLEIDLQGGVELTMTEGAAPPAAAD</sequence>
<dbReference type="OrthoDB" id="10985at2157"/>
<dbReference type="EMBL" id="WUUT01000002">
    <property type="protein sequence ID" value="MXR51406.1"/>
    <property type="molecule type" value="Genomic_DNA"/>
</dbReference>
<dbReference type="AlphaFoldDB" id="A0A6B0T5E5"/>
<proteinExistence type="predicted"/>
<dbReference type="Proteomes" id="UP000466535">
    <property type="component" value="Unassembled WGS sequence"/>
</dbReference>
<accession>A0A6B0T5E5</accession>
<evidence type="ECO:0000313" key="2">
    <source>
        <dbReference type="EMBL" id="MXR51406.1"/>
    </source>
</evidence>
<protein>
    <submittedName>
        <fullName evidence="2">Helix-turn-helix domain-containing protein</fullName>
    </submittedName>
</protein>
<evidence type="ECO:0000313" key="3">
    <source>
        <dbReference type="Proteomes" id="UP000466535"/>
    </source>
</evidence>
<dbReference type="Pfam" id="PF12840">
    <property type="entry name" value="HTH_20"/>
    <property type="match status" value="1"/>
</dbReference>
<name>A0A6B0T5E5_9EURY</name>
<dbReference type="Gene3D" id="1.10.10.10">
    <property type="entry name" value="Winged helix-like DNA-binding domain superfamily/Winged helix DNA-binding domain"/>
    <property type="match status" value="1"/>
</dbReference>
<comment type="caution">
    <text evidence="2">The sequence shown here is derived from an EMBL/GenBank/DDBJ whole genome shotgun (WGS) entry which is preliminary data.</text>
</comment>
<organism evidence="2 3">
    <name type="scientific">Halovenus carboxidivorans</name>
    <dbReference type="NCBI Taxonomy" id="2692199"/>
    <lineage>
        <taxon>Archaea</taxon>
        <taxon>Methanobacteriati</taxon>
        <taxon>Methanobacteriota</taxon>
        <taxon>Stenosarchaea group</taxon>
        <taxon>Halobacteria</taxon>
        <taxon>Halobacteriales</taxon>
        <taxon>Haloarculaceae</taxon>
        <taxon>Halovenus</taxon>
    </lineage>
</organism>
<dbReference type="InterPro" id="IPR036390">
    <property type="entry name" value="WH_DNA-bd_sf"/>
</dbReference>
<dbReference type="InterPro" id="IPR011991">
    <property type="entry name" value="ArsR-like_HTH"/>
</dbReference>
<dbReference type="InterPro" id="IPR036388">
    <property type="entry name" value="WH-like_DNA-bd_sf"/>
</dbReference>
<dbReference type="SUPFAM" id="SSF46785">
    <property type="entry name" value="Winged helix' DNA-binding domain"/>
    <property type="match status" value="1"/>
</dbReference>
<keyword evidence="3" id="KW-1185">Reference proteome</keyword>
<evidence type="ECO:0000256" key="1">
    <source>
        <dbReference type="SAM" id="MobiDB-lite"/>
    </source>
</evidence>
<dbReference type="RefSeq" id="WP_159763537.1">
    <property type="nucleotide sequence ID" value="NZ_WUUT01000002.1"/>
</dbReference>
<dbReference type="CDD" id="cd00090">
    <property type="entry name" value="HTH_ARSR"/>
    <property type="match status" value="1"/>
</dbReference>
<reference evidence="2 3" key="1">
    <citation type="submission" date="2019-12" db="EMBL/GenBank/DDBJ databases">
        <title>Isolation and characterization of three novel carbon monoxide-oxidizing members of Halobacteria from salione crusts and soils.</title>
        <authorList>
            <person name="Myers M.R."/>
            <person name="King G.M."/>
        </authorList>
    </citation>
    <scope>NUCLEOTIDE SEQUENCE [LARGE SCALE GENOMIC DNA]</scope>
    <source>
        <strain evidence="2 3">WSH3</strain>
    </source>
</reference>